<feature type="transmembrane region" description="Helical" evidence="1">
    <location>
        <begin position="177"/>
        <end position="196"/>
    </location>
</feature>
<evidence type="ECO:0000256" key="1">
    <source>
        <dbReference type="SAM" id="Phobius"/>
    </source>
</evidence>
<dbReference type="InterPro" id="IPR036259">
    <property type="entry name" value="MFS_trans_sf"/>
</dbReference>
<dbReference type="Gene3D" id="1.20.1250.20">
    <property type="entry name" value="MFS general substrate transporter like domains"/>
    <property type="match status" value="2"/>
</dbReference>
<keyword evidence="1" id="KW-1133">Transmembrane helix</keyword>
<feature type="transmembrane region" description="Helical" evidence="1">
    <location>
        <begin position="22"/>
        <end position="44"/>
    </location>
</feature>
<dbReference type="Pfam" id="PF06779">
    <property type="entry name" value="MFS_4"/>
    <property type="match status" value="1"/>
</dbReference>
<dbReference type="SUPFAM" id="SSF103473">
    <property type="entry name" value="MFS general substrate transporter"/>
    <property type="match status" value="1"/>
</dbReference>
<feature type="transmembrane region" description="Helical" evidence="1">
    <location>
        <begin position="263"/>
        <end position="283"/>
    </location>
</feature>
<dbReference type="PANTHER" id="PTHR23537">
    <property type="match status" value="1"/>
</dbReference>
<evidence type="ECO:0000313" key="2">
    <source>
        <dbReference type="EMBL" id="AMP12796.1"/>
    </source>
</evidence>
<name>A0ABN4M3X2_9BURK</name>
<feature type="transmembrane region" description="Helical" evidence="1">
    <location>
        <begin position="346"/>
        <end position="366"/>
    </location>
</feature>
<dbReference type="InterPro" id="IPR010645">
    <property type="entry name" value="MFS_4"/>
</dbReference>
<sequence length="407" mass="42740">MHEAQSAAAVGIAMKMEQHREAWRVALAGALCLAVAMGIGRFAFTPLLPMMLHDGVIDLTAGGWLATANYLGYFIGALLCMVLRGSATRFIRIGLAATVLLTLGMGLWQSPGLWLVLRTLAGIASACTFVFASGWCLQRLAQLQAPALGGIIYCGPGLGILLTGLATSAMVSHHWKASYGWLSYALLALLLTAIVWRTFAGPAVSLTPAAAASPQALPPAQIVRQTRGLTTAYALAGFGYIITATFLPVIARQALPGSSWPDLFWPLFGISVSLGAWLATHLPGHWDNRLLLAACYLLQATGILIGVASPSVFGFALGSILLGLPFTAITLFAMRDARRLRGDQARSLMGLLTATYGIGQIVGPPLATRLVQGSGNFTSSLCVAAFTLAAGAGLLGLMYRESRQAQA</sequence>
<feature type="transmembrane region" description="Helical" evidence="1">
    <location>
        <begin position="315"/>
        <end position="334"/>
    </location>
</feature>
<protein>
    <submittedName>
        <fullName evidence="2">Major Facilitator Superfamily protein</fullName>
    </submittedName>
</protein>
<keyword evidence="1" id="KW-0472">Membrane</keyword>
<feature type="transmembrane region" description="Helical" evidence="1">
    <location>
        <begin position="114"/>
        <end position="135"/>
    </location>
</feature>
<organism evidence="2 3">
    <name type="scientific">Collimonas pratensis</name>
    <dbReference type="NCBI Taxonomy" id="279113"/>
    <lineage>
        <taxon>Bacteria</taxon>
        <taxon>Pseudomonadati</taxon>
        <taxon>Pseudomonadota</taxon>
        <taxon>Betaproteobacteria</taxon>
        <taxon>Burkholderiales</taxon>
        <taxon>Oxalobacteraceae</taxon>
        <taxon>Collimonas</taxon>
    </lineage>
</organism>
<reference evidence="2 3" key="1">
    <citation type="submission" date="2015-11" db="EMBL/GenBank/DDBJ databases">
        <title>Exploring the genomic traits of fungus-feeding bacterial genus Collimonas.</title>
        <authorList>
            <person name="Song C."/>
            <person name="Schmidt R."/>
            <person name="de Jager V."/>
            <person name="Krzyzanowska D."/>
            <person name="Jongedijk E."/>
            <person name="Cankar K."/>
            <person name="Beekwilder J."/>
            <person name="van Veen A."/>
            <person name="de Boer W."/>
            <person name="van Veen J.A."/>
            <person name="Garbeva P."/>
        </authorList>
    </citation>
    <scope>NUCLEOTIDE SEQUENCE [LARGE SCALE GENOMIC DNA]</scope>
    <source>
        <strain evidence="2 3">Ter291</strain>
    </source>
</reference>
<feature type="transmembrane region" description="Helical" evidence="1">
    <location>
        <begin position="378"/>
        <end position="399"/>
    </location>
</feature>
<dbReference type="CDD" id="cd06180">
    <property type="entry name" value="MFS_YjiJ"/>
    <property type="match status" value="1"/>
</dbReference>
<dbReference type="PANTHER" id="PTHR23537:SF1">
    <property type="entry name" value="SUGAR TRANSPORTER"/>
    <property type="match status" value="1"/>
</dbReference>
<dbReference type="EMBL" id="CP013236">
    <property type="protein sequence ID" value="AMP12796.1"/>
    <property type="molecule type" value="Genomic_DNA"/>
</dbReference>
<dbReference type="Proteomes" id="UP000074914">
    <property type="component" value="Chromosome"/>
</dbReference>
<feature type="transmembrane region" description="Helical" evidence="1">
    <location>
        <begin position="90"/>
        <end position="108"/>
    </location>
</feature>
<feature type="transmembrane region" description="Helical" evidence="1">
    <location>
        <begin position="232"/>
        <end position="251"/>
    </location>
</feature>
<gene>
    <name evidence="2" type="ORF">CPter291_0510</name>
</gene>
<evidence type="ECO:0000313" key="3">
    <source>
        <dbReference type="Proteomes" id="UP000074914"/>
    </source>
</evidence>
<feature type="transmembrane region" description="Helical" evidence="1">
    <location>
        <begin position="290"/>
        <end position="309"/>
    </location>
</feature>
<proteinExistence type="predicted"/>
<accession>A0ABN4M3X2</accession>
<keyword evidence="3" id="KW-1185">Reference proteome</keyword>
<feature type="transmembrane region" description="Helical" evidence="1">
    <location>
        <begin position="64"/>
        <end position="83"/>
    </location>
</feature>
<keyword evidence="1" id="KW-0812">Transmembrane</keyword>
<feature type="transmembrane region" description="Helical" evidence="1">
    <location>
        <begin position="147"/>
        <end position="171"/>
    </location>
</feature>